<dbReference type="PANTHER" id="PTHR43242">
    <property type="entry name" value="NAD(P)-BINDING ROSSMANN-FOLD SUPERFAMILY PROTEIN"/>
    <property type="match status" value="1"/>
</dbReference>
<feature type="domain" description="RmlD-like substrate binding" evidence="1">
    <location>
        <begin position="7"/>
        <end position="287"/>
    </location>
</feature>
<keyword evidence="3" id="KW-1185">Reference proteome</keyword>
<dbReference type="Proteomes" id="UP000776983">
    <property type="component" value="Unassembled WGS sequence"/>
</dbReference>
<evidence type="ECO:0000313" key="3">
    <source>
        <dbReference type="Proteomes" id="UP000776983"/>
    </source>
</evidence>
<gene>
    <name evidence="2" type="ORF">H0484_04595</name>
</gene>
<accession>A0ABS8CAZ5</accession>
<dbReference type="Gene3D" id="3.90.25.10">
    <property type="entry name" value="UDP-galactose 4-epimerase, domain 1"/>
    <property type="match status" value="1"/>
</dbReference>
<dbReference type="Pfam" id="PF04321">
    <property type="entry name" value="RmlD_sub_bind"/>
    <property type="match status" value="1"/>
</dbReference>
<proteinExistence type="predicted"/>
<dbReference type="RefSeq" id="WP_226953275.1">
    <property type="nucleotide sequence ID" value="NZ_JACDXW010000002.1"/>
</dbReference>
<dbReference type="InterPro" id="IPR036291">
    <property type="entry name" value="NAD(P)-bd_dom_sf"/>
</dbReference>
<organism evidence="2 3">
    <name type="scientific">Mesopusillimonas faecipullorum</name>
    <dbReference type="NCBI Taxonomy" id="2755040"/>
    <lineage>
        <taxon>Bacteria</taxon>
        <taxon>Pseudomonadati</taxon>
        <taxon>Pseudomonadota</taxon>
        <taxon>Betaproteobacteria</taxon>
        <taxon>Burkholderiales</taxon>
        <taxon>Alcaligenaceae</taxon>
        <taxon>Mesopusillimonas</taxon>
    </lineage>
</organism>
<dbReference type="EMBL" id="JACDXW010000002">
    <property type="protein sequence ID" value="MCB5363032.1"/>
    <property type="molecule type" value="Genomic_DNA"/>
</dbReference>
<comment type="caution">
    <text evidence="2">The sequence shown here is derived from an EMBL/GenBank/DDBJ whole genome shotgun (WGS) entry which is preliminary data.</text>
</comment>
<reference evidence="2 3" key="1">
    <citation type="submission" date="2020-07" db="EMBL/GenBank/DDBJ databases">
        <title>Pusillimonas sp. nov., isolated from poultry manure in Taiwan.</title>
        <authorList>
            <person name="Lin S.-Y."/>
            <person name="Tang Y.-S."/>
            <person name="Young C.-C."/>
        </authorList>
    </citation>
    <scope>NUCLEOTIDE SEQUENCE [LARGE SCALE GENOMIC DNA]</scope>
    <source>
        <strain evidence="2 3">CC-YST705</strain>
    </source>
</reference>
<dbReference type="InterPro" id="IPR029903">
    <property type="entry name" value="RmlD-like-bd"/>
</dbReference>
<name>A0ABS8CAZ5_9BURK</name>
<protein>
    <submittedName>
        <fullName evidence="2">Sugar nucleotide-binding protein</fullName>
    </submittedName>
</protein>
<evidence type="ECO:0000313" key="2">
    <source>
        <dbReference type="EMBL" id="MCB5363032.1"/>
    </source>
</evidence>
<evidence type="ECO:0000259" key="1">
    <source>
        <dbReference type="Pfam" id="PF04321"/>
    </source>
</evidence>
<dbReference type="Gene3D" id="3.40.50.720">
    <property type="entry name" value="NAD(P)-binding Rossmann-like Domain"/>
    <property type="match status" value="1"/>
</dbReference>
<dbReference type="PANTHER" id="PTHR43242:SF1">
    <property type="entry name" value="NAD(P)-BINDING ROSSMANN-FOLD SUPERFAMILY PROTEIN"/>
    <property type="match status" value="1"/>
</dbReference>
<sequence>MEKGAVVLILGNTGLLGQAVEQYFASCGYHVVGASRNSPTVPVDISNRAALANLLNDLGPDLVFNCAALIDIEQCEKNFEQAWAINVSPVLELSRWAQSTKRRFVHISTDQFFTGEGRLAHSEECPVTLLNNYAKSKYVSEQIALSSGNALVLRTAIIGIRGWEKLTFAEWALDAVLNDRAVRLFEDAFTSAIDVNSFVKFVHVLLCKDEVGLFNVASSQVYSKAEFVFELAKQLGRHLSQAQVGSVREMSSRRADSLGLDASKVMLSTGKTPPSLEEVVANVLKQYSGRI</sequence>
<dbReference type="SUPFAM" id="SSF51735">
    <property type="entry name" value="NAD(P)-binding Rossmann-fold domains"/>
    <property type="match status" value="1"/>
</dbReference>